<dbReference type="Pfam" id="PF08448">
    <property type="entry name" value="PAS_4"/>
    <property type="match status" value="1"/>
</dbReference>
<dbReference type="PANTHER" id="PTHR33745">
    <property type="entry name" value="RSBT ANTAGONIST PROTEIN RSBS-RELATED"/>
    <property type="match status" value="1"/>
</dbReference>
<dbReference type="SUPFAM" id="SSF55785">
    <property type="entry name" value="PYP-like sensor domain (PAS domain)"/>
    <property type="match status" value="2"/>
</dbReference>
<organism evidence="5 6">
    <name type="scientific">Polyangium spumosum</name>
    <dbReference type="NCBI Taxonomy" id="889282"/>
    <lineage>
        <taxon>Bacteria</taxon>
        <taxon>Pseudomonadati</taxon>
        <taxon>Myxococcota</taxon>
        <taxon>Polyangia</taxon>
        <taxon>Polyangiales</taxon>
        <taxon>Polyangiaceae</taxon>
        <taxon>Polyangium</taxon>
    </lineage>
</organism>
<evidence type="ECO:0000313" key="5">
    <source>
        <dbReference type="EMBL" id="MRG95420.1"/>
    </source>
</evidence>
<dbReference type="AlphaFoldDB" id="A0A6N7PY74"/>
<keyword evidence="6" id="KW-1185">Reference proteome</keyword>
<dbReference type="OrthoDB" id="5494753at2"/>
<dbReference type="PROSITE" id="PS50801">
    <property type="entry name" value="STAS"/>
    <property type="match status" value="1"/>
</dbReference>
<accession>A0A6N7PY74</accession>
<dbReference type="PANTHER" id="PTHR33745:SF3">
    <property type="entry name" value="RSBT CO-ANTAGONIST PROTEIN RSBRC"/>
    <property type="match status" value="1"/>
</dbReference>
<dbReference type="Pfam" id="PF01740">
    <property type="entry name" value="STAS"/>
    <property type="match status" value="1"/>
</dbReference>
<dbReference type="EMBL" id="WJIE01000007">
    <property type="protein sequence ID" value="MRG95420.1"/>
    <property type="molecule type" value="Genomic_DNA"/>
</dbReference>
<name>A0A6N7PY74_9BACT</name>
<dbReference type="InterPro" id="IPR051932">
    <property type="entry name" value="Bact_StressResp_Reg"/>
</dbReference>
<dbReference type="CDD" id="cd00130">
    <property type="entry name" value="PAS"/>
    <property type="match status" value="1"/>
</dbReference>
<feature type="region of interest" description="Disordered" evidence="2">
    <location>
        <begin position="42"/>
        <end position="64"/>
    </location>
</feature>
<evidence type="ECO:0000313" key="6">
    <source>
        <dbReference type="Proteomes" id="UP000440224"/>
    </source>
</evidence>
<dbReference type="InterPro" id="IPR000014">
    <property type="entry name" value="PAS"/>
</dbReference>
<keyword evidence="1" id="KW-0597">Phosphoprotein</keyword>
<dbReference type="SUPFAM" id="SSF52091">
    <property type="entry name" value="SpoIIaa-like"/>
    <property type="match status" value="1"/>
</dbReference>
<dbReference type="Gene3D" id="3.30.750.24">
    <property type="entry name" value="STAS domain"/>
    <property type="match status" value="1"/>
</dbReference>
<dbReference type="CDD" id="cd07041">
    <property type="entry name" value="STAS_RsbR_RsbS_like"/>
    <property type="match status" value="1"/>
</dbReference>
<protein>
    <submittedName>
        <fullName evidence="5">PAS domain-containing protein</fullName>
    </submittedName>
</protein>
<evidence type="ECO:0000256" key="1">
    <source>
        <dbReference type="ARBA" id="ARBA00022553"/>
    </source>
</evidence>
<dbReference type="InterPro" id="IPR035965">
    <property type="entry name" value="PAS-like_dom_sf"/>
</dbReference>
<dbReference type="InterPro" id="IPR002645">
    <property type="entry name" value="STAS_dom"/>
</dbReference>
<dbReference type="InterPro" id="IPR013656">
    <property type="entry name" value="PAS_4"/>
</dbReference>
<comment type="caution">
    <text evidence="5">The sequence shown here is derived from an EMBL/GenBank/DDBJ whole genome shotgun (WGS) entry which is preliminary data.</text>
</comment>
<dbReference type="InterPro" id="IPR036513">
    <property type="entry name" value="STAS_dom_sf"/>
</dbReference>
<evidence type="ECO:0000256" key="2">
    <source>
        <dbReference type="SAM" id="MobiDB-lite"/>
    </source>
</evidence>
<dbReference type="Gene3D" id="3.30.450.20">
    <property type="entry name" value="PAS domain"/>
    <property type="match status" value="2"/>
</dbReference>
<feature type="domain" description="PAS" evidence="3">
    <location>
        <begin position="65"/>
        <end position="107"/>
    </location>
</feature>
<evidence type="ECO:0000259" key="3">
    <source>
        <dbReference type="PROSITE" id="PS50112"/>
    </source>
</evidence>
<proteinExistence type="predicted"/>
<feature type="domain" description="STAS" evidence="4">
    <location>
        <begin position="343"/>
        <end position="454"/>
    </location>
</feature>
<sequence>MRPRTLPCRPERGEEHVSLIAYEQECAVLRARVAELEARLASGAPTGTNGNGRRREPAASSPDSEARLLRAAIQSLADGVVICDHEGRPLYLNVAATLIFGEPSSEVAVEDISRRHGIFYLDGVNHVPLEELPANRALRGEAVDGVELFVRSEALPAGKHVECSARVIRDAEGKVFGAVVVCRDLGERRRYEAERERRLRAEQERLAAEQERGRMARILKCLLDHLDIVVWEMDAQSTFTFHDGRGAESAGLSRGALVGKKSREVYGDDAFLSRALAGVAGHERSCSHGVCWEHWAIPVTSDGMVSGVIGMSLNVTEAHQAKLELEAKLAVIQRQQEVIFNLETPVIQVWDHVLTLPMVGVVDSKRAARVTDDLLAQVSRTQARFAILDLTGVDVVDTATAGHMLNIISAVRLLGAEGIITGIRPNVAQTMVSLGLDLSQVRTLATLRDGLSFAIRSLPEDRGSPRRAAALSPPRRHT</sequence>
<dbReference type="PROSITE" id="PS50112">
    <property type="entry name" value="PAS"/>
    <property type="match status" value="1"/>
</dbReference>
<dbReference type="SMART" id="SM00091">
    <property type="entry name" value="PAS"/>
    <property type="match status" value="2"/>
</dbReference>
<gene>
    <name evidence="5" type="ORF">GF068_26390</name>
</gene>
<dbReference type="Proteomes" id="UP000440224">
    <property type="component" value="Unassembled WGS sequence"/>
</dbReference>
<reference evidence="5 6" key="1">
    <citation type="submission" date="2019-10" db="EMBL/GenBank/DDBJ databases">
        <title>A soil myxobacterium in the family Polyangiaceae.</title>
        <authorList>
            <person name="Li Y."/>
            <person name="Wang J."/>
        </authorList>
    </citation>
    <scope>NUCLEOTIDE SEQUENCE [LARGE SCALE GENOMIC DNA]</scope>
    <source>
        <strain evidence="5 6">DSM 14734</strain>
    </source>
</reference>
<evidence type="ECO:0000259" key="4">
    <source>
        <dbReference type="PROSITE" id="PS50801"/>
    </source>
</evidence>